<accession>A0A8H6YU10</accession>
<dbReference type="InterPro" id="IPR000873">
    <property type="entry name" value="AMP-dep_synth/lig_dom"/>
</dbReference>
<dbReference type="GO" id="GO:0006631">
    <property type="term" value="P:fatty acid metabolic process"/>
    <property type="evidence" value="ECO:0007669"/>
    <property type="project" value="TreeGrafter"/>
</dbReference>
<dbReference type="PANTHER" id="PTHR43201:SF8">
    <property type="entry name" value="ACYL-COA SYNTHETASE FAMILY MEMBER 3"/>
    <property type="match status" value="1"/>
</dbReference>
<evidence type="ECO:0000256" key="1">
    <source>
        <dbReference type="ARBA" id="ARBA00006432"/>
    </source>
</evidence>
<evidence type="ECO:0000259" key="2">
    <source>
        <dbReference type="Pfam" id="PF00501"/>
    </source>
</evidence>
<comment type="caution">
    <text evidence="3">The sequence shown here is derived from an EMBL/GenBank/DDBJ whole genome shotgun (WGS) entry which is preliminary data.</text>
</comment>
<dbReference type="GO" id="GO:0031956">
    <property type="term" value="F:medium-chain fatty acid-CoA ligase activity"/>
    <property type="evidence" value="ECO:0007669"/>
    <property type="project" value="TreeGrafter"/>
</dbReference>
<dbReference type="Proteomes" id="UP000620124">
    <property type="component" value="Unassembled WGS sequence"/>
</dbReference>
<gene>
    <name evidence="3" type="ORF">MVEN_00333200</name>
</gene>
<evidence type="ECO:0000313" key="4">
    <source>
        <dbReference type="Proteomes" id="UP000620124"/>
    </source>
</evidence>
<dbReference type="SUPFAM" id="SSF56801">
    <property type="entry name" value="Acetyl-CoA synthetase-like"/>
    <property type="match status" value="1"/>
</dbReference>
<keyword evidence="4" id="KW-1185">Reference proteome</keyword>
<dbReference type="AlphaFoldDB" id="A0A8H6YU10"/>
<reference evidence="3" key="1">
    <citation type="submission" date="2020-05" db="EMBL/GenBank/DDBJ databases">
        <title>Mycena genomes resolve the evolution of fungal bioluminescence.</title>
        <authorList>
            <person name="Tsai I.J."/>
        </authorList>
    </citation>
    <scope>NUCLEOTIDE SEQUENCE</scope>
    <source>
        <strain evidence="3">CCC161011</strain>
    </source>
</reference>
<protein>
    <submittedName>
        <fullName evidence="3">Acetyl-CoA synthetase-like protein</fullName>
    </submittedName>
</protein>
<evidence type="ECO:0000313" key="3">
    <source>
        <dbReference type="EMBL" id="KAF7364639.1"/>
    </source>
</evidence>
<dbReference type="OrthoDB" id="2944431at2759"/>
<organism evidence="3 4">
    <name type="scientific">Mycena venus</name>
    <dbReference type="NCBI Taxonomy" id="2733690"/>
    <lineage>
        <taxon>Eukaryota</taxon>
        <taxon>Fungi</taxon>
        <taxon>Dikarya</taxon>
        <taxon>Basidiomycota</taxon>
        <taxon>Agaricomycotina</taxon>
        <taxon>Agaricomycetes</taxon>
        <taxon>Agaricomycetidae</taxon>
        <taxon>Agaricales</taxon>
        <taxon>Marasmiineae</taxon>
        <taxon>Mycenaceae</taxon>
        <taxon>Mycena</taxon>
    </lineage>
</organism>
<sequence>MDVVLELNHIALLQDRAKNSGDTILFKLPRLRGSEASREWTDITVAEFAAHVERVASHLITELKAQEIPAGSVIGVLSDGYQYLHLVYTIALSRASYVPQMLTHMLTDPGIIFELMEKAGAKAVVYDPCLEFLTASSAFPKICLTDIDNMNGDSVLPPVEQLPSGSDVCFNYLTSGSTSGSPKIVPLTQEFVCTYYKAQFDIWLQGRRFDTQDVFLARGSICSVAPMIQYLGCLYTRSCIVKPSKPRVSTEELLNMVNTCGLNHMGLYGTYLSPHIQAAKGDPAILKLLQGMRSISYGGVPVSIAEDDWCFQNGIPLIDMYATTECGLLMSSVPGKPGRFIRPIPTVSCRFDPFTDMTQADDSPAQLFQFILLGDSPQIPKPHLLSADGNFHSGDLFEKQPDGSYLYRGRDDDWIKSDAADRCDAKAIEEKVYETCSDLVENCIVVGTLRPSPALFIEARNSWTGSCESLKESILHRMKEFNIRRYQAERITDKRLVLVVDSGVLPRTMKGNLRRKAIEQKYSSVLDDIYKLVYNR</sequence>
<name>A0A8H6YU10_9AGAR</name>
<feature type="domain" description="AMP-dependent synthetase/ligase" evidence="2">
    <location>
        <begin position="38"/>
        <end position="334"/>
    </location>
</feature>
<proteinExistence type="inferred from homology"/>
<dbReference type="PANTHER" id="PTHR43201">
    <property type="entry name" value="ACYL-COA SYNTHETASE"/>
    <property type="match status" value="1"/>
</dbReference>
<dbReference type="Gene3D" id="3.40.50.12780">
    <property type="entry name" value="N-terminal domain of ligase-like"/>
    <property type="match status" value="1"/>
</dbReference>
<dbReference type="InterPro" id="IPR042099">
    <property type="entry name" value="ANL_N_sf"/>
</dbReference>
<comment type="similarity">
    <text evidence="1">Belongs to the ATP-dependent AMP-binding enzyme family.</text>
</comment>
<dbReference type="Pfam" id="PF00501">
    <property type="entry name" value="AMP-binding"/>
    <property type="match status" value="1"/>
</dbReference>
<dbReference type="Pfam" id="PF23562">
    <property type="entry name" value="AMP-binding_C_3"/>
    <property type="match status" value="1"/>
</dbReference>
<dbReference type="EMBL" id="JACAZI010000003">
    <property type="protein sequence ID" value="KAF7364639.1"/>
    <property type="molecule type" value="Genomic_DNA"/>
</dbReference>